<accession>A0A8S5Q4Q9</accession>
<evidence type="ECO:0000313" key="1">
    <source>
        <dbReference type="EMBL" id="DAE13548.1"/>
    </source>
</evidence>
<dbReference type="EMBL" id="BK015567">
    <property type="protein sequence ID" value="DAE13548.1"/>
    <property type="molecule type" value="Genomic_DNA"/>
</dbReference>
<reference evidence="1" key="1">
    <citation type="journal article" date="2021" name="Proc. Natl. Acad. Sci. U.S.A.">
        <title>A Catalog of Tens of Thousands of Viruses from Human Metagenomes Reveals Hidden Associations with Chronic Diseases.</title>
        <authorList>
            <person name="Tisza M.J."/>
            <person name="Buck C.B."/>
        </authorList>
    </citation>
    <scope>NUCLEOTIDE SEQUENCE</scope>
    <source>
        <strain evidence="1">CtVif31</strain>
    </source>
</reference>
<proteinExistence type="predicted"/>
<sequence length="98" mass="11958">MSYKNYILIQKHLFRSEYIFADTEEYLADQLFKNEKIRVNFGKEYGHTEEKYLLVSCKIWNKDQVKFFKAMEKLRNKMPLVGNTDYEEFCKDVFSLFE</sequence>
<protein>
    <submittedName>
        <fullName evidence="1">Uncharacterized protein</fullName>
    </submittedName>
</protein>
<organism evidence="1">
    <name type="scientific">Siphoviridae sp. ctVif31</name>
    <dbReference type="NCBI Taxonomy" id="2825532"/>
    <lineage>
        <taxon>Viruses</taxon>
        <taxon>Duplodnaviria</taxon>
        <taxon>Heunggongvirae</taxon>
        <taxon>Uroviricota</taxon>
        <taxon>Caudoviricetes</taxon>
    </lineage>
</organism>
<name>A0A8S5Q4Q9_9CAUD</name>